<dbReference type="InterPro" id="IPR040079">
    <property type="entry name" value="Glutathione_S-Trfase"/>
</dbReference>
<dbReference type="InterPro" id="IPR004046">
    <property type="entry name" value="GST_C"/>
</dbReference>
<dbReference type="SUPFAM" id="SSF52833">
    <property type="entry name" value="Thioredoxin-like"/>
    <property type="match status" value="1"/>
</dbReference>
<dbReference type="Pfam" id="PF00043">
    <property type="entry name" value="GST_C"/>
    <property type="match status" value="1"/>
</dbReference>
<dbReference type="RefSeq" id="WP_045446555.1">
    <property type="nucleotide sequence ID" value="NZ_BBIO01000009.1"/>
</dbReference>
<dbReference type="Proteomes" id="UP000028702">
    <property type="component" value="Unassembled WGS sequence"/>
</dbReference>
<keyword evidence="3" id="KW-0808">Transferase</keyword>
<dbReference type="PANTHER" id="PTHR43968:SF6">
    <property type="entry name" value="GLUTATHIONE S-TRANSFERASE OMEGA"/>
    <property type="match status" value="1"/>
</dbReference>
<accession>A0A081BBR6</accession>
<comment type="caution">
    <text evidence="3">The sequence shown here is derived from an EMBL/GenBank/DDBJ whole genome shotgun (WGS) entry which is preliminary data.</text>
</comment>
<dbReference type="Gene3D" id="3.40.30.10">
    <property type="entry name" value="Glutaredoxin"/>
    <property type="match status" value="1"/>
</dbReference>
<sequence>MAKLTLYEHPLSPYAQKNKMALREKGIDFECVTPDAIGTGGVAAFLEINPRAEVPALVTEDGMAIFDSTIIFDYIEERWPSPPLQPQDPAARARARMIEDVMDTQYEAVNWGLGEIHFFKRAEGKLAETLTENARRQTEGFFAYLENELGGNAQKGENWLTGPMFGRADMAALPLVAASMSFGFHPQKGSALDAWVNRAMQRPSAAQTVEEALASRVGMDHVANAVKQGLFKRQYRDHRLEWVIKSGGMEVVTRGIETGTIRFANDFSNDGQGAR</sequence>
<feature type="domain" description="GST N-terminal" evidence="1">
    <location>
        <begin position="2"/>
        <end position="83"/>
    </location>
</feature>
<organism evidence="3 4">
    <name type="scientific">Tepidicaulis marinus</name>
    <dbReference type="NCBI Taxonomy" id="1333998"/>
    <lineage>
        <taxon>Bacteria</taxon>
        <taxon>Pseudomonadati</taxon>
        <taxon>Pseudomonadota</taxon>
        <taxon>Alphaproteobacteria</taxon>
        <taxon>Hyphomicrobiales</taxon>
        <taxon>Parvibaculaceae</taxon>
        <taxon>Tepidicaulis</taxon>
    </lineage>
</organism>
<gene>
    <name evidence="3" type="ORF">M2A_1983</name>
</gene>
<proteinExistence type="predicted"/>
<dbReference type="eggNOG" id="COG0625">
    <property type="taxonomic scope" value="Bacteria"/>
</dbReference>
<dbReference type="InterPro" id="IPR036249">
    <property type="entry name" value="Thioredoxin-like_sf"/>
</dbReference>
<dbReference type="SFLD" id="SFLDG00358">
    <property type="entry name" value="Main_(cytGST)"/>
    <property type="match status" value="1"/>
</dbReference>
<dbReference type="PROSITE" id="PS50404">
    <property type="entry name" value="GST_NTER"/>
    <property type="match status" value="1"/>
</dbReference>
<dbReference type="PANTHER" id="PTHR43968">
    <property type="match status" value="1"/>
</dbReference>
<dbReference type="InterPro" id="IPR050983">
    <property type="entry name" value="GST_Omega/HSP26"/>
</dbReference>
<evidence type="ECO:0000259" key="2">
    <source>
        <dbReference type="PROSITE" id="PS50405"/>
    </source>
</evidence>
<dbReference type="Gene3D" id="1.20.1050.10">
    <property type="match status" value="1"/>
</dbReference>
<dbReference type="STRING" id="1333998.M2A_1983"/>
<dbReference type="InterPro" id="IPR004045">
    <property type="entry name" value="Glutathione_S-Trfase_N"/>
</dbReference>
<name>A0A081BBR6_9HYPH</name>
<dbReference type="GO" id="GO:0016740">
    <property type="term" value="F:transferase activity"/>
    <property type="evidence" value="ECO:0007669"/>
    <property type="project" value="UniProtKB-KW"/>
</dbReference>
<dbReference type="PROSITE" id="PS50405">
    <property type="entry name" value="GST_CTER"/>
    <property type="match status" value="1"/>
</dbReference>
<dbReference type="SUPFAM" id="SSF47616">
    <property type="entry name" value="GST C-terminal domain-like"/>
    <property type="match status" value="1"/>
</dbReference>
<evidence type="ECO:0000259" key="1">
    <source>
        <dbReference type="PROSITE" id="PS50404"/>
    </source>
</evidence>
<dbReference type="AlphaFoldDB" id="A0A081BBR6"/>
<dbReference type="Pfam" id="PF13417">
    <property type="entry name" value="GST_N_3"/>
    <property type="match status" value="1"/>
</dbReference>
<reference evidence="3 4" key="1">
    <citation type="submission" date="2014-07" db="EMBL/GenBank/DDBJ databases">
        <title>Tepidicaulis marinum gen. nov., sp. nov., a novel marine bacterium denitrifying nitrate to nitrous oxide strictly under microaerobic conditions.</title>
        <authorList>
            <person name="Takeuchi M."/>
            <person name="Yamagishi T."/>
            <person name="Kamagata Y."/>
            <person name="Oshima K."/>
            <person name="Hattori M."/>
            <person name="Katayama T."/>
            <person name="Hanada S."/>
            <person name="Tamaki H."/>
            <person name="Marumo K."/>
            <person name="Maeda H."/>
            <person name="Nedachi M."/>
            <person name="Iwasaki W."/>
            <person name="Suwa Y."/>
            <person name="Sakata S."/>
        </authorList>
    </citation>
    <scope>NUCLEOTIDE SEQUENCE [LARGE SCALE GENOMIC DNA]</scope>
    <source>
        <strain evidence="3 4">MA2</strain>
    </source>
</reference>
<evidence type="ECO:0000313" key="4">
    <source>
        <dbReference type="Proteomes" id="UP000028702"/>
    </source>
</evidence>
<keyword evidence="4" id="KW-1185">Reference proteome</keyword>
<dbReference type="CDD" id="cd00299">
    <property type="entry name" value="GST_C_family"/>
    <property type="match status" value="1"/>
</dbReference>
<protein>
    <submittedName>
        <fullName evidence="3">Glutathione S-transferase domain-containing protein</fullName>
    </submittedName>
</protein>
<dbReference type="CDD" id="cd00570">
    <property type="entry name" value="GST_N_family"/>
    <property type="match status" value="1"/>
</dbReference>
<dbReference type="InterPro" id="IPR010987">
    <property type="entry name" value="Glutathione-S-Trfase_C-like"/>
</dbReference>
<dbReference type="InterPro" id="IPR036282">
    <property type="entry name" value="Glutathione-S-Trfase_C_sf"/>
</dbReference>
<feature type="domain" description="GST C-terminal" evidence="2">
    <location>
        <begin position="88"/>
        <end position="226"/>
    </location>
</feature>
<dbReference type="GO" id="GO:0005737">
    <property type="term" value="C:cytoplasm"/>
    <property type="evidence" value="ECO:0007669"/>
    <property type="project" value="TreeGrafter"/>
</dbReference>
<dbReference type="SFLD" id="SFLDS00019">
    <property type="entry name" value="Glutathione_Transferase_(cytos"/>
    <property type="match status" value="1"/>
</dbReference>
<evidence type="ECO:0000313" key="3">
    <source>
        <dbReference type="EMBL" id="GAK45484.1"/>
    </source>
</evidence>
<dbReference type="EMBL" id="BBIO01000009">
    <property type="protein sequence ID" value="GAK45484.1"/>
    <property type="molecule type" value="Genomic_DNA"/>
</dbReference>